<dbReference type="EMBL" id="CAJVPM010033846">
    <property type="protein sequence ID" value="CAG8686364.1"/>
    <property type="molecule type" value="Genomic_DNA"/>
</dbReference>
<evidence type="ECO:0000313" key="2">
    <source>
        <dbReference type="Proteomes" id="UP000789860"/>
    </source>
</evidence>
<feature type="non-terminal residue" evidence="1">
    <location>
        <position position="1"/>
    </location>
</feature>
<protein>
    <submittedName>
        <fullName evidence="1">1512_t:CDS:1</fullName>
    </submittedName>
</protein>
<feature type="non-terminal residue" evidence="1">
    <location>
        <position position="110"/>
    </location>
</feature>
<accession>A0ACA9P3F1</accession>
<name>A0ACA9P3F1_9GLOM</name>
<dbReference type="Proteomes" id="UP000789860">
    <property type="component" value="Unassembled WGS sequence"/>
</dbReference>
<proteinExistence type="predicted"/>
<comment type="caution">
    <text evidence="1">The sequence shown here is derived from an EMBL/GenBank/DDBJ whole genome shotgun (WGS) entry which is preliminary data.</text>
</comment>
<sequence length="110" mass="12955">DTILSLITVLRPFTEATNLLRDNKYATISFMYSTIIVIKQELLLDRTSDIDFDSFKDIFDDNIISRIKLALYNAIEYYWDVFSNEAMLAMLLDPQYKSLFFMSESLKKRT</sequence>
<evidence type="ECO:0000313" key="1">
    <source>
        <dbReference type="EMBL" id="CAG8686364.1"/>
    </source>
</evidence>
<organism evidence="1 2">
    <name type="scientific">Scutellospora calospora</name>
    <dbReference type="NCBI Taxonomy" id="85575"/>
    <lineage>
        <taxon>Eukaryota</taxon>
        <taxon>Fungi</taxon>
        <taxon>Fungi incertae sedis</taxon>
        <taxon>Mucoromycota</taxon>
        <taxon>Glomeromycotina</taxon>
        <taxon>Glomeromycetes</taxon>
        <taxon>Diversisporales</taxon>
        <taxon>Gigasporaceae</taxon>
        <taxon>Scutellospora</taxon>
    </lineage>
</organism>
<gene>
    <name evidence="1" type="ORF">SCALOS_LOCUS9924</name>
</gene>
<reference evidence="1" key="1">
    <citation type="submission" date="2021-06" db="EMBL/GenBank/DDBJ databases">
        <authorList>
            <person name="Kallberg Y."/>
            <person name="Tangrot J."/>
            <person name="Rosling A."/>
        </authorList>
    </citation>
    <scope>NUCLEOTIDE SEQUENCE</scope>
    <source>
        <strain evidence="1">AU212A</strain>
    </source>
</reference>
<keyword evidence="2" id="KW-1185">Reference proteome</keyword>